<protein>
    <submittedName>
        <fullName evidence="1">Uncharacterized protein</fullName>
    </submittedName>
</protein>
<sequence>MQLLTFNETTELDCRYSHDIDRIVEVCRNAGYVISASDARRAWSAYSDSSCSSWESLPDDDSRIVSSILNYCSEHTI</sequence>
<dbReference type="RefSeq" id="WP_059925171.1">
    <property type="nucleotide sequence ID" value="NZ_LPBG01000047.1"/>
</dbReference>
<name>A0AAW3MX34_9BURK</name>
<dbReference type="Proteomes" id="UP000056453">
    <property type="component" value="Unassembled WGS sequence"/>
</dbReference>
<dbReference type="EMBL" id="LPBJ01000047">
    <property type="protein sequence ID" value="KVP98135.1"/>
    <property type="molecule type" value="Genomic_DNA"/>
</dbReference>
<evidence type="ECO:0000313" key="1">
    <source>
        <dbReference type="EMBL" id="KVP98135.1"/>
    </source>
</evidence>
<accession>A0AAW3MX34</accession>
<reference evidence="1 2" key="1">
    <citation type="submission" date="2015-11" db="EMBL/GenBank/DDBJ databases">
        <title>Expanding the genomic diversity of Burkholderia species for the development of highly accurate diagnostics.</title>
        <authorList>
            <person name="Sahl J."/>
            <person name="Keim P."/>
            <person name="Wagner D."/>
        </authorList>
    </citation>
    <scope>NUCLEOTIDE SEQUENCE [LARGE SCALE GENOMIC DNA]</scope>
    <source>
        <strain evidence="1 2">MSMB1808WGS</strain>
    </source>
</reference>
<evidence type="ECO:0000313" key="2">
    <source>
        <dbReference type="Proteomes" id="UP000056453"/>
    </source>
</evidence>
<keyword evidence="2" id="KW-1185">Reference proteome</keyword>
<organism evidence="1 2">
    <name type="scientific">Burkholderia ubonensis</name>
    <dbReference type="NCBI Taxonomy" id="101571"/>
    <lineage>
        <taxon>Bacteria</taxon>
        <taxon>Pseudomonadati</taxon>
        <taxon>Pseudomonadota</taxon>
        <taxon>Betaproteobacteria</taxon>
        <taxon>Burkholderiales</taxon>
        <taxon>Burkholderiaceae</taxon>
        <taxon>Burkholderia</taxon>
        <taxon>Burkholderia cepacia complex</taxon>
    </lineage>
</organism>
<comment type="caution">
    <text evidence="1">The sequence shown here is derived from an EMBL/GenBank/DDBJ whole genome shotgun (WGS) entry which is preliminary data.</text>
</comment>
<proteinExistence type="predicted"/>
<dbReference type="AlphaFoldDB" id="A0AAW3MX34"/>
<gene>
    <name evidence="1" type="ORF">WJ96_06065</name>
</gene>